<dbReference type="InterPro" id="IPR040605">
    <property type="entry name" value="Glyco_hydro2_dom5"/>
</dbReference>
<organism evidence="5 6">
    <name type="scientific">Dactylellina haptotyla (strain CBS 200.50)</name>
    <name type="common">Nematode-trapping fungus</name>
    <name type="synonym">Monacrosporium haptotylum</name>
    <dbReference type="NCBI Taxonomy" id="1284197"/>
    <lineage>
        <taxon>Eukaryota</taxon>
        <taxon>Fungi</taxon>
        <taxon>Dikarya</taxon>
        <taxon>Ascomycota</taxon>
        <taxon>Pezizomycotina</taxon>
        <taxon>Orbiliomycetes</taxon>
        <taxon>Orbiliales</taxon>
        <taxon>Orbiliaceae</taxon>
        <taxon>Dactylellina</taxon>
    </lineage>
</organism>
<proteinExistence type="inferred from homology"/>
<keyword evidence="6" id="KW-1185">Reference proteome</keyword>
<dbReference type="InterPro" id="IPR013783">
    <property type="entry name" value="Ig-like_fold"/>
</dbReference>
<dbReference type="HOGENOM" id="CLU_1396262_0_0_1"/>
<dbReference type="eggNOG" id="KOG2024">
    <property type="taxonomic scope" value="Eukaryota"/>
</dbReference>
<dbReference type="SUPFAM" id="SSF51445">
    <property type="entry name" value="(Trans)glycosidases"/>
    <property type="match status" value="1"/>
</dbReference>
<dbReference type="InterPro" id="IPR017853">
    <property type="entry name" value="GH"/>
</dbReference>
<reference evidence="5 6" key="1">
    <citation type="journal article" date="2013" name="PLoS Genet.">
        <title>Genomic mechanisms accounting for the adaptation to parasitism in nematode-trapping fungi.</title>
        <authorList>
            <person name="Meerupati T."/>
            <person name="Andersson K.M."/>
            <person name="Friman E."/>
            <person name="Kumar D."/>
            <person name="Tunlid A."/>
            <person name="Ahren D."/>
        </authorList>
    </citation>
    <scope>NUCLEOTIDE SEQUENCE [LARGE SCALE GENOMIC DNA]</scope>
    <source>
        <strain evidence="5 6">CBS 200.50</strain>
    </source>
</reference>
<protein>
    <recommendedName>
        <fullName evidence="4">Glycoside hydrolase family 2 domain-containing protein</fullName>
    </recommendedName>
</protein>
<reference evidence="6" key="2">
    <citation type="submission" date="2013-04" db="EMBL/GenBank/DDBJ databases">
        <title>Genomic mechanisms accounting for the adaptation to parasitism in nematode-trapping fungi.</title>
        <authorList>
            <person name="Ahren D.G."/>
        </authorList>
    </citation>
    <scope>NUCLEOTIDE SEQUENCE [LARGE SCALE GENOMIC DNA]</scope>
    <source>
        <strain evidence="6">CBS 200.50</strain>
    </source>
</reference>
<dbReference type="PANTHER" id="PTHR42732">
    <property type="entry name" value="BETA-GALACTOSIDASE"/>
    <property type="match status" value="1"/>
</dbReference>
<dbReference type="Gene3D" id="3.20.20.80">
    <property type="entry name" value="Glycosidases"/>
    <property type="match status" value="1"/>
</dbReference>
<dbReference type="GO" id="GO:0016798">
    <property type="term" value="F:hydrolase activity, acting on glycosyl bonds"/>
    <property type="evidence" value="ECO:0007669"/>
    <property type="project" value="UniProtKB-KW"/>
</dbReference>
<keyword evidence="3" id="KW-0326">Glycosidase</keyword>
<dbReference type="STRING" id="1284197.S8AAI2"/>
<keyword evidence="2" id="KW-0378">Hydrolase</keyword>
<dbReference type="OrthoDB" id="408532at2759"/>
<dbReference type="Pfam" id="PF18565">
    <property type="entry name" value="Glyco_hydro2_C5"/>
    <property type="match status" value="1"/>
</dbReference>
<sequence>MLQGSETASTLSTRGTYIFPVADAISAPVNDTSGGDSIGQKVSAYELYNSNFGSSPDKMFYHQDLNPYVAGEYVWTGFDYIGEPTPYYSARSSYCGIIDLAGFKKDRFWLYQARKYGGECEQFNFVFRIRAGEVVATDNGDPADMTAFPSKIRAAYSGLALCIVKAATGASGRFTVTASAGGLENGKVSVRLGST</sequence>
<comment type="caution">
    <text evidence="5">The sequence shown here is derived from an EMBL/GenBank/DDBJ whole genome shotgun (WGS) entry which is preliminary data.</text>
</comment>
<accession>S8AAI2</accession>
<evidence type="ECO:0000256" key="2">
    <source>
        <dbReference type="ARBA" id="ARBA00022801"/>
    </source>
</evidence>
<dbReference type="Gene3D" id="2.60.40.10">
    <property type="entry name" value="Immunoglobulins"/>
    <property type="match status" value="1"/>
</dbReference>
<dbReference type="EMBL" id="AQGS01000576">
    <property type="protein sequence ID" value="EPS38116.1"/>
    <property type="molecule type" value="Genomic_DNA"/>
</dbReference>
<dbReference type="PANTHER" id="PTHR42732:SF1">
    <property type="entry name" value="BETA-MANNOSIDASE"/>
    <property type="match status" value="1"/>
</dbReference>
<evidence type="ECO:0000313" key="5">
    <source>
        <dbReference type="EMBL" id="EPS38116.1"/>
    </source>
</evidence>
<name>S8AAI2_DACHA</name>
<gene>
    <name evidence="5" type="ORF">H072_8166</name>
</gene>
<feature type="domain" description="Glycoside hydrolase family 2" evidence="4">
    <location>
        <begin position="131"/>
        <end position="188"/>
    </location>
</feature>
<evidence type="ECO:0000256" key="3">
    <source>
        <dbReference type="ARBA" id="ARBA00023295"/>
    </source>
</evidence>
<evidence type="ECO:0000313" key="6">
    <source>
        <dbReference type="Proteomes" id="UP000015100"/>
    </source>
</evidence>
<dbReference type="Proteomes" id="UP000015100">
    <property type="component" value="Unassembled WGS sequence"/>
</dbReference>
<dbReference type="AlphaFoldDB" id="S8AAI2"/>
<comment type="similarity">
    <text evidence="1">Belongs to the glycosyl hydrolase 2 family.</text>
</comment>
<evidence type="ECO:0000256" key="1">
    <source>
        <dbReference type="ARBA" id="ARBA00007401"/>
    </source>
</evidence>
<evidence type="ECO:0000259" key="4">
    <source>
        <dbReference type="Pfam" id="PF18565"/>
    </source>
</evidence>
<dbReference type="InterPro" id="IPR051913">
    <property type="entry name" value="GH2_Domain-Containing"/>
</dbReference>